<accession>X0SRY1</accession>
<proteinExistence type="predicted"/>
<evidence type="ECO:0000313" key="1">
    <source>
        <dbReference type="EMBL" id="GAF83883.1"/>
    </source>
</evidence>
<dbReference type="EMBL" id="BARS01002294">
    <property type="protein sequence ID" value="GAF83883.1"/>
    <property type="molecule type" value="Genomic_DNA"/>
</dbReference>
<dbReference type="PANTHER" id="PTHR33307:SF6">
    <property type="entry name" value="ALPHA-RHAMNOSIDASE (EUROFUNG)-RELATED"/>
    <property type="match status" value="1"/>
</dbReference>
<dbReference type="InterPro" id="IPR013783">
    <property type="entry name" value="Ig-like_fold"/>
</dbReference>
<gene>
    <name evidence="1" type="ORF">S01H1_04332</name>
</gene>
<name>X0SRY1_9ZZZZ</name>
<dbReference type="PANTHER" id="PTHR33307">
    <property type="entry name" value="ALPHA-RHAMNOSIDASE (EUROFUNG)"/>
    <property type="match status" value="1"/>
</dbReference>
<organism evidence="1">
    <name type="scientific">marine sediment metagenome</name>
    <dbReference type="NCBI Taxonomy" id="412755"/>
    <lineage>
        <taxon>unclassified sequences</taxon>
        <taxon>metagenomes</taxon>
        <taxon>ecological metagenomes</taxon>
    </lineage>
</organism>
<reference evidence="1" key="1">
    <citation type="journal article" date="2014" name="Front. Microbiol.">
        <title>High frequency of phylogenetically diverse reductive dehalogenase-homologous genes in deep subseafloor sedimentary metagenomes.</title>
        <authorList>
            <person name="Kawai M."/>
            <person name="Futagami T."/>
            <person name="Toyoda A."/>
            <person name="Takaki Y."/>
            <person name="Nishi S."/>
            <person name="Hori S."/>
            <person name="Arai W."/>
            <person name="Tsubouchi T."/>
            <person name="Morono Y."/>
            <person name="Uchiyama I."/>
            <person name="Ito T."/>
            <person name="Fujiyama A."/>
            <person name="Inagaki F."/>
            <person name="Takami H."/>
        </authorList>
    </citation>
    <scope>NUCLEOTIDE SEQUENCE</scope>
    <source>
        <strain evidence="1">Expedition CK06-06</strain>
    </source>
</reference>
<dbReference type="InterPro" id="IPR016007">
    <property type="entry name" value="Alpha_rhamnosid"/>
</dbReference>
<protein>
    <recommendedName>
        <fullName evidence="2">Lipoprotein</fullName>
    </recommendedName>
</protein>
<feature type="non-terminal residue" evidence="1">
    <location>
        <position position="151"/>
    </location>
</feature>
<dbReference type="PROSITE" id="PS51257">
    <property type="entry name" value="PROKAR_LIPOPROTEIN"/>
    <property type="match status" value="1"/>
</dbReference>
<dbReference type="Pfam" id="PF25788">
    <property type="entry name" value="Ig_Rha78A_N"/>
    <property type="match status" value="1"/>
</dbReference>
<evidence type="ECO:0008006" key="2">
    <source>
        <dbReference type="Google" id="ProtNLM"/>
    </source>
</evidence>
<dbReference type="Gene3D" id="2.60.40.10">
    <property type="entry name" value="Immunoglobulins"/>
    <property type="match status" value="1"/>
</dbReference>
<comment type="caution">
    <text evidence="1">The sequence shown here is derived from an EMBL/GenBank/DDBJ whole genome shotgun (WGS) entry which is preliminary data.</text>
</comment>
<sequence length="151" mass="17339">MKMRRLVRILLAGVMFVFSGCTFTAESNITVKEVRCEYADNPLGVDTRSPRFSCILESNQRGQMQSAYQVLVASSEEKLDKDIGDKWDSRKVFSEKSVNIPYDGHPLTSGEKCFWKVRVWDRKGRPSSWSEPGTFEMGLLKESDWQCQWIG</sequence>
<dbReference type="AlphaFoldDB" id="X0SRY1"/>